<keyword evidence="6 9" id="KW-0804">Transcription</keyword>
<name>A0AAE0JLL6_9PEZI</name>
<sequence>MFIILTPVSDGVGVLIQCEPAIKSIIVHLDSVNNDIIIEDLDEQTLVVKENMVQLLKQKLEDRLKETYRPEEPLADSD</sequence>
<dbReference type="GeneID" id="87861302"/>
<comment type="subcellular location">
    <subcellularLocation>
        <location evidence="2 9">Nucleus</location>
    </subcellularLocation>
</comment>
<dbReference type="GO" id="GO:0006294">
    <property type="term" value="P:nucleotide-excision repair, preincision complex assembly"/>
    <property type="evidence" value="ECO:0007669"/>
    <property type="project" value="TreeGrafter"/>
</dbReference>
<dbReference type="Pfam" id="PF06331">
    <property type="entry name" value="Tfb5"/>
    <property type="match status" value="1"/>
</dbReference>
<keyword evidence="11" id="KW-1185">Reference proteome</keyword>
<gene>
    <name evidence="10" type="ORF">B0H65DRAFT_418508</name>
</gene>
<keyword evidence="5 9" id="KW-0805">Transcription regulation</keyword>
<evidence type="ECO:0000256" key="4">
    <source>
        <dbReference type="ARBA" id="ARBA00022763"/>
    </source>
</evidence>
<dbReference type="Proteomes" id="UP001278500">
    <property type="component" value="Unassembled WGS sequence"/>
</dbReference>
<evidence type="ECO:0000256" key="1">
    <source>
        <dbReference type="ARBA" id="ARBA00002817"/>
    </source>
</evidence>
<evidence type="ECO:0000256" key="8">
    <source>
        <dbReference type="ARBA" id="ARBA00023242"/>
    </source>
</evidence>
<dbReference type="EMBL" id="JAUEPP010000002">
    <property type="protein sequence ID" value="KAK3351486.1"/>
    <property type="molecule type" value="Genomic_DNA"/>
</dbReference>
<dbReference type="GO" id="GO:0005675">
    <property type="term" value="C:transcription factor TFIIH holo complex"/>
    <property type="evidence" value="ECO:0007669"/>
    <property type="project" value="TreeGrafter"/>
</dbReference>
<comment type="caution">
    <text evidence="10">The sequence shown here is derived from an EMBL/GenBank/DDBJ whole genome shotgun (WGS) entry which is preliminary data.</text>
</comment>
<dbReference type="SUPFAM" id="SSF142897">
    <property type="entry name" value="TFB5-like"/>
    <property type="match status" value="1"/>
</dbReference>
<dbReference type="RefSeq" id="XP_062684781.1">
    <property type="nucleotide sequence ID" value="XM_062824148.1"/>
</dbReference>
<keyword evidence="8 9" id="KW-0539">Nucleus</keyword>
<dbReference type="InterPro" id="IPR035935">
    <property type="entry name" value="TFB5-like_sf"/>
</dbReference>
<comment type="function">
    <text evidence="1">Component of the general transcription and DNA repair factor IIH (TFIIH) core complex, which is involved in general and transcription-coupled nucleotide excision repair (NER) of damaged DNA and, when complexed to TFIIK, in RNA transcription by RNA polymerase II. In NER, TFIIH acts by opening DNA around the lesion to allow the excision of the damaged oligonucleotide and its replacement by a new DNA fragment. In transcription, TFIIH has an essential role in transcription initiation. When the pre-initiation complex (PIC) has been established, TFIIH is required for promoter opening and promoter escape. Phosphorylation of the C-terminal tail (CTD) of the largest subunit of RNA polymerase II by the kinase module TFIIK controls the initiation of transcription.</text>
</comment>
<dbReference type="PANTHER" id="PTHR28580">
    <property type="entry name" value="GENERAL TRANSCRIPTION FACTOR IIH SUBUNIT 5"/>
    <property type="match status" value="1"/>
</dbReference>
<keyword evidence="7 9" id="KW-0234">DNA repair</keyword>
<protein>
    <recommendedName>
        <fullName evidence="9">General transcription and DNA repair factor IIH subunit TFB5</fullName>
    </recommendedName>
</protein>
<evidence type="ECO:0000256" key="6">
    <source>
        <dbReference type="ARBA" id="ARBA00023163"/>
    </source>
</evidence>
<comment type="subunit">
    <text evidence="9">Component of the 7-subunit TFIIH core complex.</text>
</comment>
<organism evidence="10 11">
    <name type="scientific">Neurospora tetraspora</name>
    <dbReference type="NCBI Taxonomy" id="94610"/>
    <lineage>
        <taxon>Eukaryota</taxon>
        <taxon>Fungi</taxon>
        <taxon>Dikarya</taxon>
        <taxon>Ascomycota</taxon>
        <taxon>Pezizomycotina</taxon>
        <taxon>Sordariomycetes</taxon>
        <taxon>Sordariomycetidae</taxon>
        <taxon>Sordariales</taxon>
        <taxon>Sordariaceae</taxon>
        <taxon>Neurospora</taxon>
    </lineage>
</organism>
<dbReference type="AlphaFoldDB" id="A0AAE0JLL6"/>
<dbReference type="Gene3D" id="3.30.70.1220">
    <property type="entry name" value="TFB5-like"/>
    <property type="match status" value="1"/>
</dbReference>
<dbReference type="InterPro" id="IPR009400">
    <property type="entry name" value="TFIIH_TTDA/Tfb5"/>
</dbReference>
<reference evidence="10" key="2">
    <citation type="submission" date="2023-06" db="EMBL/GenBank/DDBJ databases">
        <authorList>
            <consortium name="Lawrence Berkeley National Laboratory"/>
            <person name="Haridas S."/>
            <person name="Hensen N."/>
            <person name="Bonometti L."/>
            <person name="Westerberg I."/>
            <person name="Brannstrom I.O."/>
            <person name="Guillou S."/>
            <person name="Cros-Aarteil S."/>
            <person name="Calhoun S."/>
            <person name="Kuo A."/>
            <person name="Mondo S."/>
            <person name="Pangilinan J."/>
            <person name="Riley R."/>
            <person name="Labutti K."/>
            <person name="Andreopoulos B."/>
            <person name="Lipzen A."/>
            <person name="Chen C."/>
            <person name="Yanf M."/>
            <person name="Daum C."/>
            <person name="Ng V."/>
            <person name="Clum A."/>
            <person name="Steindorff A."/>
            <person name="Ohm R."/>
            <person name="Martin F."/>
            <person name="Silar P."/>
            <person name="Natvig D."/>
            <person name="Lalanne C."/>
            <person name="Gautier V."/>
            <person name="Ament-Velasquez S.L."/>
            <person name="Kruys A."/>
            <person name="Hutchinson M.I."/>
            <person name="Powell A.J."/>
            <person name="Barry K."/>
            <person name="Miller A.N."/>
            <person name="Grigoriev I.V."/>
            <person name="Debuchy R."/>
            <person name="Gladieux P."/>
            <person name="Thoren M.H."/>
            <person name="Johannesson H."/>
        </authorList>
    </citation>
    <scope>NUCLEOTIDE SEQUENCE</scope>
    <source>
        <strain evidence="10">CBS 560.94</strain>
    </source>
</reference>
<proteinExistence type="inferred from homology"/>
<dbReference type="PANTHER" id="PTHR28580:SF1">
    <property type="entry name" value="GENERAL TRANSCRIPTION FACTOR IIH SUBUNIT 5"/>
    <property type="match status" value="1"/>
</dbReference>
<comment type="similarity">
    <text evidence="3 9">Belongs to the TFB5 family.</text>
</comment>
<evidence type="ECO:0000256" key="9">
    <source>
        <dbReference type="RuleBase" id="RU368032"/>
    </source>
</evidence>
<dbReference type="FunFam" id="3.30.70.1220:FF:000002">
    <property type="entry name" value="RNA polymerase II transcription factor B subunit 5"/>
    <property type="match status" value="1"/>
</dbReference>
<reference evidence="10" key="1">
    <citation type="journal article" date="2023" name="Mol. Phylogenet. Evol.">
        <title>Genome-scale phylogeny and comparative genomics of the fungal order Sordariales.</title>
        <authorList>
            <person name="Hensen N."/>
            <person name="Bonometti L."/>
            <person name="Westerberg I."/>
            <person name="Brannstrom I.O."/>
            <person name="Guillou S."/>
            <person name="Cros-Aarteil S."/>
            <person name="Calhoun S."/>
            <person name="Haridas S."/>
            <person name="Kuo A."/>
            <person name="Mondo S."/>
            <person name="Pangilinan J."/>
            <person name="Riley R."/>
            <person name="LaButti K."/>
            <person name="Andreopoulos B."/>
            <person name="Lipzen A."/>
            <person name="Chen C."/>
            <person name="Yan M."/>
            <person name="Daum C."/>
            <person name="Ng V."/>
            <person name="Clum A."/>
            <person name="Steindorff A."/>
            <person name="Ohm R.A."/>
            <person name="Martin F."/>
            <person name="Silar P."/>
            <person name="Natvig D.O."/>
            <person name="Lalanne C."/>
            <person name="Gautier V."/>
            <person name="Ament-Velasquez S.L."/>
            <person name="Kruys A."/>
            <person name="Hutchinson M.I."/>
            <person name="Powell A.J."/>
            <person name="Barry K."/>
            <person name="Miller A.N."/>
            <person name="Grigoriev I.V."/>
            <person name="Debuchy R."/>
            <person name="Gladieux P."/>
            <person name="Hiltunen Thoren M."/>
            <person name="Johannesson H."/>
        </authorList>
    </citation>
    <scope>NUCLEOTIDE SEQUENCE</scope>
    <source>
        <strain evidence="10">CBS 560.94</strain>
    </source>
</reference>
<evidence type="ECO:0000256" key="5">
    <source>
        <dbReference type="ARBA" id="ARBA00023015"/>
    </source>
</evidence>
<evidence type="ECO:0000256" key="3">
    <source>
        <dbReference type="ARBA" id="ARBA00007470"/>
    </source>
</evidence>
<dbReference type="GO" id="GO:0006367">
    <property type="term" value="P:transcription initiation at RNA polymerase II promoter"/>
    <property type="evidence" value="ECO:0007669"/>
    <property type="project" value="UniProtKB-UniRule"/>
</dbReference>
<accession>A0AAE0JLL6</accession>
<dbReference type="SMART" id="SM01395">
    <property type="entry name" value="Tbf5"/>
    <property type="match status" value="1"/>
</dbReference>
<evidence type="ECO:0000256" key="7">
    <source>
        <dbReference type="ARBA" id="ARBA00023204"/>
    </source>
</evidence>
<evidence type="ECO:0000313" key="10">
    <source>
        <dbReference type="EMBL" id="KAK3351486.1"/>
    </source>
</evidence>
<evidence type="ECO:0000256" key="2">
    <source>
        <dbReference type="ARBA" id="ARBA00004123"/>
    </source>
</evidence>
<comment type="function">
    <text evidence="9">In NER, TFIIH acts by opening DNA around the lesion to allow the excision of the damaged oligonucleotide and its replacement by a new DNA fragment. In transcription, TFIIH has an essential role in transcription initiation. When the pre-initiation complex (PIC) has been established, TFIIH is required for promoter opening and promoter escape.</text>
</comment>
<dbReference type="GO" id="GO:0000439">
    <property type="term" value="C:transcription factor TFIIH core complex"/>
    <property type="evidence" value="ECO:0007669"/>
    <property type="project" value="UniProtKB-UniRule"/>
</dbReference>
<evidence type="ECO:0000313" key="11">
    <source>
        <dbReference type="Proteomes" id="UP001278500"/>
    </source>
</evidence>
<keyword evidence="4 9" id="KW-0227">DNA damage</keyword>